<dbReference type="Proteomes" id="UP000019132">
    <property type="component" value="Unassembled WGS sequence"/>
</dbReference>
<proteinExistence type="predicted"/>
<feature type="transmembrane region" description="Helical" evidence="1">
    <location>
        <begin position="165"/>
        <end position="184"/>
    </location>
</feature>
<feature type="transmembrane region" description="Helical" evidence="1">
    <location>
        <begin position="88"/>
        <end position="110"/>
    </location>
</feature>
<dbReference type="InterPro" id="IPR006461">
    <property type="entry name" value="PLAC_motif_containing"/>
</dbReference>
<keyword evidence="1" id="KW-0812">Transmembrane</keyword>
<accession>K3X1J1</accession>
<dbReference type="HOGENOM" id="CLU_087144_0_0_1"/>
<name>K3X1J1_GLOUD</name>
<reference evidence="2" key="3">
    <citation type="submission" date="2015-02" db="UniProtKB">
        <authorList>
            <consortium name="EnsemblProtists"/>
        </authorList>
    </citation>
    <scope>IDENTIFICATION</scope>
    <source>
        <strain evidence="2">DAOM BR144</strain>
    </source>
</reference>
<dbReference type="VEuPathDB" id="FungiDB:PYU1_G011066"/>
<reference evidence="3" key="2">
    <citation type="submission" date="2010-04" db="EMBL/GenBank/DDBJ databases">
        <authorList>
            <person name="Buell R."/>
            <person name="Hamilton J."/>
            <person name="Hostetler J."/>
        </authorList>
    </citation>
    <scope>NUCLEOTIDE SEQUENCE [LARGE SCALE GENOMIC DNA]</scope>
    <source>
        <strain evidence="3">DAOM:BR144</strain>
    </source>
</reference>
<protein>
    <submittedName>
        <fullName evidence="2">Uncharacterized protein</fullName>
    </submittedName>
</protein>
<sequence>MPNDFVIVSPKTPSSSTCGSEIPYALQVVSSGPYADCEANGIRVAVWGTDFFNCFQNLVPNCCMATFCPCVSLARITSRLSLYRYKNVLCGLLAVAIVQVLILIVTFAQVHGSDRSAMALSEKDPRYKPWLTQSEAKSAHASTDSDDDSYDHDRSFHDDISSLAASPWGVFSIVLSFVYILTAWKLRMKIRERFQIPGSWLGDLLLSCFFPVCSIAQMSTHVKSYKPRKCDFGPTDVLPAYLPV</sequence>
<dbReference type="Pfam" id="PF04749">
    <property type="entry name" value="PLAC8"/>
    <property type="match status" value="1"/>
</dbReference>
<dbReference type="InParanoid" id="K3X1J1"/>
<dbReference type="STRING" id="431595.K3X1J1"/>
<organism evidence="2 3">
    <name type="scientific">Globisporangium ultimum (strain ATCC 200006 / CBS 805.95 / DAOM BR144)</name>
    <name type="common">Pythium ultimum</name>
    <dbReference type="NCBI Taxonomy" id="431595"/>
    <lineage>
        <taxon>Eukaryota</taxon>
        <taxon>Sar</taxon>
        <taxon>Stramenopiles</taxon>
        <taxon>Oomycota</taxon>
        <taxon>Peronosporomycetes</taxon>
        <taxon>Pythiales</taxon>
        <taxon>Pythiaceae</taxon>
        <taxon>Globisporangium</taxon>
    </lineage>
</organism>
<keyword evidence="1" id="KW-1133">Transmembrane helix</keyword>
<keyword evidence="1" id="KW-0472">Membrane</keyword>
<dbReference type="EnsemblProtists" id="PYU1_T011090">
    <property type="protein sequence ID" value="PYU1_T011090"/>
    <property type="gene ID" value="PYU1_G011066"/>
</dbReference>
<evidence type="ECO:0000313" key="2">
    <source>
        <dbReference type="EnsemblProtists" id="PYU1_T011090"/>
    </source>
</evidence>
<evidence type="ECO:0000256" key="1">
    <source>
        <dbReference type="SAM" id="Phobius"/>
    </source>
</evidence>
<keyword evidence="3" id="KW-1185">Reference proteome</keyword>
<reference evidence="3" key="1">
    <citation type="journal article" date="2010" name="Genome Biol.">
        <title>Genome sequence of the necrotrophic plant pathogen Pythium ultimum reveals original pathogenicity mechanisms and effector repertoire.</title>
        <authorList>
            <person name="Levesque C.A."/>
            <person name="Brouwer H."/>
            <person name="Cano L."/>
            <person name="Hamilton J.P."/>
            <person name="Holt C."/>
            <person name="Huitema E."/>
            <person name="Raffaele S."/>
            <person name="Robideau G.P."/>
            <person name="Thines M."/>
            <person name="Win J."/>
            <person name="Zerillo M.M."/>
            <person name="Beakes G.W."/>
            <person name="Boore J.L."/>
            <person name="Busam D."/>
            <person name="Dumas B."/>
            <person name="Ferriera S."/>
            <person name="Fuerstenberg S.I."/>
            <person name="Gachon C.M."/>
            <person name="Gaulin E."/>
            <person name="Govers F."/>
            <person name="Grenville-Briggs L."/>
            <person name="Horner N."/>
            <person name="Hostetler J."/>
            <person name="Jiang R.H."/>
            <person name="Johnson J."/>
            <person name="Krajaejun T."/>
            <person name="Lin H."/>
            <person name="Meijer H.J."/>
            <person name="Moore B."/>
            <person name="Morris P."/>
            <person name="Phuntmart V."/>
            <person name="Puiu D."/>
            <person name="Shetty J."/>
            <person name="Stajich J.E."/>
            <person name="Tripathy S."/>
            <person name="Wawra S."/>
            <person name="van West P."/>
            <person name="Whitty B.R."/>
            <person name="Coutinho P.M."/>
            <person name="Henrissat B."/>
            <person name="Martin F."/>
            <person name="Thomas P.D."/>
            <person name="Tyler B.M."/>
            <person name="De Vries R.P."/>
            <person name="Kamoun S."/>
            <person name="Yandell M."/>
            <person name="Tisserat N."/>
            <person name="Buell C.R."/>
        </authorList>
    </citation>
    <scope>NUCLEOTIDE SEQUENCE</scope>
    <source>
        <strain evidence="3">DAOM:BR144</strain>
    </source>
</reference>
<dbReference type="PANTHER" id="PTHR15907">
    <property type="entry name" value="DUF614 FAMILY PROTEIN-RELATED"/>
    <property type="match status" value="1"/>
</dbReference>
<evidence type="ECO:0000313" key="3">
    <source>
        <dbReference type="Proteomes" id="UP000019132"/>
    </source>
</evidence>
<dbReference type="eggNOG" id="ENOG502RCSR">
    <property type="taxonomic scope" value="Eukaryota"/>
</dbReference>
<dbReference type="EMBL" id="GL376606">
    <property type="status" value="NOT_ANNOTATED_CDS"/>
    <property type="molecule type" value="Genomic_DNA"/>
</dbReference>
<dbReference type="AlphaFoldDB" id="K3X1J1"/>
<dbReference type="NCBIfam" id="TIGR01571">
    <property type="entry name" value="A_thal_Cys_rich"/>
    <property type="match status" value="1"/>
</dbReference>